<name>A0ABQ4XGF8_9ASTR</name>
<keyword evidence="1" id="KW-0548">Nucleotidyltransferase</keyword>
<dbReference type="InterPro" id="IPR036397">
    <property type="entry name" value="RNaseH_sf"/>
</dbReference>
<dbReference type="PANTHER" id="PTHR37984:SF5">
    <property type="entry name" value="PROTEIN NYNRIN-LIKE"/>
    <property type="match status" value="1"/>
</dbReference>
<proteinExistence type="predicted"/>
<dbReference type="InterPro" id="IPR012337">
    <property type="entry name" value="RNaseH-like_sf"/>
</dbReference>
<gene>
    <name evidence="1" type="ORF">Tco_0678461</name>
</gene>
<reference evidence="1" key="1">
    <citation type="journal article" date="2022" name="Int. J. Mol. Sci.">
        <title>Draft Genome of Tanacetum Coccineum: Genomic Comparison of Closely Related Tanacetum-Family Plants.</title>
        <authorList>
            <person name="Yamashiro T."/>
            <person name="Shiraishi A."/>
            <person name="Nakayama K."/>
            <person name="Satake H."/>
        </authorList>
    </citation>
    <scope>NUCLEOTIDE SEQUENCE</scope>
</reference>
<accession>A0ABQ4XGF8</accession>
<reference evidence="1" key="2">
    <citation type="submission" date="2022-01" db="EMBL/GenBank/DDBJ databases">
        <authorList>
            <person name="Yamashiro T."/>
            <person name="Shiraishi A."/>
            <person name="Satake H."/>
            <person name="Nakayama K."/>
        </authorList>
    </citation>
    <scope>NUCLEOTIDE SEQUENCE</scope>
</reference>
<evidence type="ECO:0000313" key="2">
    <source>
        <dbReference type="Proteomes" id="UP001151760"/>
    </source>
</evidence>
<dbReference type="SUPFAM" id="SSF53098">
    <property type="entry name" value="Ribonuclease H-like"/>
    <property type="match status" value="1"/>
</dbReference>
<dbReference type="Gene3D" id="3.30.420.10">
    <property type="entry name" value="Ribonuclease H-like superfamily/Ribonuclease H"/>
    <property type="match status" value="1"/>
</dbReference>
<evidence type="ECO:0000313" key="1">
    <source>
        <dbReference type="EMBL" id="GJS63897.1"/>
    </source>
</evidence>
<keyword evidence="1" id="KW-0695">RNA-directed DNA polymerase</keyword>
<dbReference type="EMBL" id="BQNB010009464">
    <property type="protein sequence ID" value="GJS63897.1"/>
    <property type="molecule type" value="Genomic_DNA"/>
</dbReference>
<dbReference type="PANTHER" id="PTHR37984">
    <property type="entry name" value="PROTEIN CBG26694"/>
    <property type="match status" value="1"/>
</dbReference>
<dbReference type="GO" id="GO:0003964">
    <property type="term" value="F:RNA-directed DNA polymerase activity"/>
    <property type="evidence" value="ECO:0007669"/>
    <property type="project" value="UniProtKB-KW"/>
</dbReference>
<dbReference type="Proteomes" id="UP001151760">
    <property type="component" value="Unassembled WGS sequence"/>
</dbReference>
<protein>
    <submittedName>
        <fullName evidence="1">Reverse transcriptase domain-containing protein</fullName>
    </submittedName>
</protein>
<keyword evidence="2" id="KW-1185">Reference proteome</keyword>
<keyword evidence="1" id="KW-0808">Transferase</keyword>
<dbReference type="InterPro" id="IPR050951">
    <property type="entry name" value="Retrovirus_Pol_polyprotein"/>
</dbReference>
<comment type="caution">
    <text evidence="1">The sequence shown here is derived from an EMBL/GenBank/DDBJ whole genome shotgun (WGS) entry which is preliminary data.</text>
</comment>
<organism evidence="1 2">
    <name type="scientific">Tanacetum coccineum</name>
    <dbReference type="NCBI Taxonomy" id="301880"/>
    <lineage>
        <taxon>Eukaryota</taxon>
        <taxon>Viridiplantae</taxon>
        <taxon>Streptophyta</taxon>
        <taxon>Embryophyta</taxon>
        <taxon>Tracheophyta</taxon>
        <taxon>Spermatophyta</taxon>
        <taxon>Magnoliopsida</taxon>
        <taxon>eudicotyledons</taxon>
        <taxon>Gunneridae</taxon>
        <taxon>Pentapetalae</taxon>
        <taxon>asterids</taxon>
        <taxon>campanulids</taxon>
        <taxon>Asterales</taxon>
        <taxon>Asteraceae</taxon>
        <taxon>Asteroideae</taxon>
        <taxon>Anthemideae</taxon>
        <taxon>Anthemidinae</taxon>
        <taxon>Tanacetum</taxon>
    </lineage>
</organism>
<sequence length="267" mass="30608">MRWILLLQEFDVVIPRQKKESRNLSLRSIIFPELENPIKIKLETRKSTETFPLETLGSVALRVDSTPWFADFVNYHAEISLVNEASQQKNKFFQRMSNTNFWMTPSCSKISAASNDPGVVCTAKKLSNSRSCHKCTHRGHHGAKSHRQKRFGAPRAIISDRGTHFCNDQFTKVMLKYESPRLCRPHITSQTMGRLKVSNRGLKRILERTVGENHASWSDKLDDALWAFRTTYKTPIGCTPYKLTGPLNMQTLISKPRVINAKFNSQN</sequence>